<reference evidence="1 2" key="1">
    <citation type="submission" date="2006-05" db="EMBL/GenBank/DDBJ databases">
        <authorList>
            <person name="King G."/>
            <person name="Ferriera S."/>
            <person name="Johnson J."/>
            <person name="Kravitz S."/>
            <person name="Beeson K."/>
            <person name="Sutton G."/>
            <person name="Rogers Y.-H."/>
            <person name="Friedman R."/>
            <person name="Frazier M."/>
            <person name="Venter J.C."/>
        </authorList>
    </citation>
    <scope>NUCLEOTIDE SEQUENCE [LARGE SCALE GENOMIC DNA]</scope>
    <source>
        <strain evidence="2">ATCC 25650 / DSM 13394 / JCM 20685 / NBRC 16684 / NCIMB 2208 / IAM 12614 / B1</strain>
    </source>
</reference>
<sequence>MAASEISFNAASLSGAQDHVWIKALIKLLRHVADDRKNSVKLVKPGLMRARSFRFAQMPVPRKSRAITGIGSVASIFWSSGSLRKASGASDRYAWEYAL</sequence>
<gene>
    <name evidence="1" type="ORF">SIAM614_28976</name>
</gene>
<evidence type="ECO:0000313" key="1">
    <source>
        <dbReference type="EMBL" id="EAV41200.1"/>
    </source>
</evidence>
<dbReference type="AlphaFoldDB" id="A0P115"/>
<organism evidence="1 2">
    <name type="scientific">Roseibium aggregatum (strain ATCC 25650 / DSM 13394 / JCM 20685 / NBRC 16684 / NCIMB 2208 / IAM 12614 / B1)</name>
    <name type="common">Stappia aggregata</name>
    <dbReference type="NCBI Taxonomy" id="384765"/>
    <lineage>
        <taxon>Bacteria</taxon>
        <taxon>Pseudomonadati</taxon>
        <taxon>Pseudomonadota</taxon>
        <taxon>Alphaproteobacteria</taxon>
        <taxon>Hyphomicrobiales</taxon>
        <taxon>Stappiaceae</taxon>
        <taxon>Roseibium</taxon>
    </lineage>
</organism>
<accession>A0P115</accession>
<proteinExistence type="predicted"/>
<name>A0P115_ROSAI</name>
<dbReference type="RefSeq" id="WP_006938816.1">
    <property type="nucleotide sequence ID" value="NZ_AAUW01000022.1"/>
</dbReference>
<comment type="caution">
    <text evidence="1">The sequence shown here is derived from an EMBL/GenBank/DDBJ whole genome shotgun (WGS) entry which is preliminary data.</text>
</comment>
<evidence type="ECO:0000313" key="2">
    <source>
        <dbReference type="Proteomes" id="UP000004848"/>
    </source>
</evidence>
<dbReference type="GeneID" id="68872922"/>
<protein>
    <submittedName>
        <fullName evidence="1">Uncharacterized protein</fullName>
    </submittedName>
</protein>
<dbReference type="Proteomes" id="UP000004848">
    <property type="component" value="Unassembled WGS sequence"/>
</dbReference>
<dbReference type="EMBL" id="AAUW01000022">
    <property type="protein sequence ID" value="EAV41200.1"/>
    <property type="molecule type" value="Genomic_DNA"/>
</dbReference>